<evidence type="ECO:0000256" key="2">
    <source>
        <dbReference type="ARBA" id="ARBA00022645"/>
    </source>
</evidence>
<evidence type="ECO:0000256" key="3">
    <source>
        <dbReference type="ARBA" id="ARBA00023136"/>
    </source>
</evidence>
<keyword evidence="2" id="KW-0121">Carboxypeptidase</keyword>
<dbReference type="InterPro" id="IPR001460">
    <property type="entry name" value="PCN-bd_Tpept"/>
</dbReference>
<dbReference type="PANTHER" id="PTHR30627:SF1">
    <property type="entry name" value="PEPTIDOGLYCAN D,D-TRANSPEPTIDASE FTSI"/>
    <property type="match status" value="1"/>
</dbReference>
<evidence type="ECO:0000259" key="5">
    <source>
        <dbReference type="Pfam" id="PF00905"/>
    </source>
</evidence>
<evidence type="ECO:0000256" key="4">
    <source>
        <dbReference type="SAM" id="Phobius"/>
    </source>
</evidence>
<gene>
    <name evidence="7" type="ORF">I4Q42_00485</name>
</gene>
<feature type="transmembrane region" description="Helical" evidence="4">
    <location>
        <begin position="46"/>
        <end position="69"/>
    </location>
</feature>
<evidence type="ECO:0000313" key="8">
    <source>
        <dbReference type="Proteomes" id="UP000639859"/>
    </source>
</evidence>
<keyword evidence="4" id="KW-0812">Transmembrane</keyword>
<organism evidence="7 8">
    <name type="scientific">Caulobacter hibisci</name>
    <dbReference type="NCBI Taxonomy" id="2035993"/>
    <lineage>
        <taxon>Bacteria</taxon>
        <taxon>Pseudomonadati</taxon>
        <taxon>Pseudomonadota</taxon>
        <taxon>Alphaproteobacteria</taxon>
        <taxon>Caulobacterales</taxon>
        <taxon>Caulobacteraceae</taxon>
        <taxon>Caulobacter</taxon>
    </lineage>
</organism>
<sequence>MSLANLVPQGGGPAWRWLVERVWRLEHAFERSRAAAKPEDDTSIRIFFVLALFGCAFMVLAIGATWAAVFSNAGKNGGYLTAMEGARGDLVDREGKLLAVDLVHYALYIDPKEVWDAKATRAALGKALPQVQAKRLDKAVFGDRRAFLLGGLDPAQKDAIFNLGLPGVEFEEQARRVYPLGVSAAHFVGFVDIAGKGLAGAEGALNDDIHAAAAKGEGAAPIALSIDLRIQAALEDEVRKAALEFQPKGAVGIVTNVHTGEILGLASYPDFDPNDPGKASDDVKLNRAAAAVYEMGSTFKAFTVAIGLDTGVATPNSTFDAREPYKLGYRTIHDYHAARKILTLVEVFQHSSNIGTARLAEGVGPQRLSQYFTNLGLTKPAKVELRESARPLTPKKWDNDAVASTSFGHGMNVSPLALARAFGPLLNGGVLPPLTIRKLAPGVRPEAPRVVSEETSQQMLQIMRANVTGGSGKSADIKGLSVGGKTGTGEKYDPSIRGYNHQRQVSSFAAVFPTDGPLEADRYFVLILMDEPHGTPKTFGFSTGGWVAAPAAGRVIDRIAPFLGVQRKNDLLTIAGGQPKATTPGAGL</sequence>
<feature type="domain" description="Penicillin-binding protein transpeptidase" evidence="5">
    <location>
        <begin position="253"/>
        <end position="537"/>
    </location>
</feature>
<dbReference type="InterPro" id="IPR050515">
    <property type="entry name" value="Beta-lactam/transpept"/>
</dbReference>
<evidence type="ECO:0000313" key="7">
    <source>
        <dbReference type="EMBL" id="MBI1682140.1"/>
    </source>
</evidence>
<protein>
    <submittedName>
        <fullName evidence="7">Penicillin-binding protein 2</fullName>
    </submittedName>
</protein>
<dbReference type="EMBL" id="JADWOX010000001">
    <property type="protein sequence ID" value="MBI1682140.1"/>
    <property type="molecule type" value="Genomic_DNA"/>
</dbReference>
<evidence type="ECO:0000256" key="1">
    <source>
        <dbReference type="ARBA" id="ARBA00004370"/>
    </source>
</evidence>
<dbReference type="RefSeq" id="WP_198574114.1">
    <property type="nucleotide sequence ID" value="NZ_JADWOX010000001.1"/>
</dbReference>
<dbReference type="Pfam" id="PF00905">
    <property type="entry name" value="Transpeptidase"/>
    <property type="match status" value="1"/>
</dbReference>
<dbReference type="SUPFAM" id="SSF56519">
    <property type="entry name" value="Penicillin binding protein dimerisation domain"/>
    <property type="match status" value="1"/>
</dbReference>
<dbReference type="Pfam" id="PF03717">
    <property type="entry name" value="PBP_dimer"/>
    <property type="match status" value="1"/>
</dbReference>
<evidence type="ECO:0000259" key="6">
    <source>
        <dbReference type="Pfam" id="PF03717"/>
    </source>
</evidence>
<keyword evidence="2" id="KW-0378">Hydrolase</keyword>
<dbReference type="InterPro" id="IPR012338">
    <property type="entry name" value="Beta-lactam/transpept-like"/>
</dbReference>
<comment type="caution">
    <text evidence="7">The sequence shown here is derived from an EMBL/GenBank/DDBJ whole genome shotgun (WGS) entry which is preliminary data.</text>
</comment>
<dbReference type="PANTHER" id="PTHR30627">
    <property type="entry name" value="PEPTIDOGLYCAN D,D-TRANSPEPTIDASE"/>
    <property type="match status" value="1"/>
</dbReference>
<keyword evidence="8" id="KW-1185">Reference proteome</keyword>
<dbReference type="Proteomes" id="UP000639859">
    <property type="component" value="Unassembled WGS sequence"/>
</dbReference>
<keyword evidence="4" id="KW-1133">Transmembrane helix</keyword>
<dbReference type="Gene3D" id="3.30.450.330">
    <property type="match status" value="1"/>
</dbReference>
<feature type="domain" description="Penicillin-binding protein dimerisation" evidence="6">
    <location>
        <begin position="84"/>
        <end position="191"/>
    </location>
</feature>
<reference evidence="7 8" key="1">
    <citation type="submission" date="2020-11" db="EMBL/GenBank/DDBJ databases">
        <title>genome sequence of strain KACC 18849.</title>
        <authorList>
            <person name="Gao J."/>
            <person name="Zhang X."/>
        </authorList>
    </citation>
    <scope>NUCLEOTIDE SEQUENCE [LARGE SCALE GENOMIC DNA]</scope>
    <source>
        <strain evidence="7 8">KACC 18849</strain>
    </source>
</reference>
<dbReference type="InterPro" id="IPR005311">
    <property type="entry name" value="PBP_dimer"/>
</dbReference>
<name>A0ABS0ST67_9CAUL</name>
<keyword evidence="3 4" id="KW-0472">Membrane</keyword>
<proteinExistence type="predicted"/>
<dbReference type="InterPro" id="IPR036138">
    <property type="entry name" value="PBP_dimer_sf"/>
</dbReference>
<comment type="subcellular location">
    <subcellularLocation>
        <location evidence="1">Membrane</location>
    </subcellularLocation>
</comment>
<dbReference type="Gene3D" id="3.40.710.10">
    <property type="entry name" value="DD-peptidase/beta-lactamase superfamily"/>
    <property type="match status" value="1"/>
</dbReference>
<dbReference type="SUPFAM" id="SSF56601">
    <property type="entry name" value="beta-lactamase/transpeptidase-like"/>
    <property type="match status" value="1"/>
</dbReference>
<accession>A0ABS0ST67</accession>
<keyword evidence="2" id="KW-0645">Protease</keyword>
<dbReference type="Gene3D" id="3.90.1310.10">
    <property type="entry name" value="Penicillin-binding protein 2a (Domain 2)"/>
    <property type="match status" value="1"/>
</dbReference>